<dbReference type="Pfam" id="PF01551">
    <property type="entry name" value="Peptidase_M23"/>
    <property type="match status" value="1"/>
</dbReference>
<dbReference type="Gene3D" id="2.70.70.10">
    <property type="entry name" value="Glucose Permease (Domain IIA)"/>
    <property type="match status" value="1"/>
</dbReference>
<gene>
    <name evidence="3" type="ORF">ACFO6Q_05865</name>
</gene>
<dbReference type="SUPFAM" id="SSF51261">
    <property type="entry name" value="Duplicated hybrid motif"/>
    <property type="match status" value="1"/>
</dbReference>
<feature type="signal peptide" evidence="1">
    <location>
        <begin position="1"/>
        <end position="22"/>
    </location>
</feature>
<evidence type="ECO:0000256" key="1">
    <source>
        <dbReference type="SAM" id="SignalP"/>
    </source>
</evidence>
<dbReference type="EMBL" id="JBHSHD010000005">
    <property type="protein sequence ID" value="MFC4819839.1"/>
    <property type="molecule type" value="Genomic_DNA"/>
</dbReference>
<accession>A0ABV9QT95</accession>
<comment type="caution">
    <text evidence="3">The sequence shown here is derived from an EMBL/GenBank/DDBJ whole genome shotgun (WGS) entry which is preliminary data.</text>
</comment>
<dbReference type="RefSeq" id="WP_380019635.1">
    <property type="nucleotide sequence ID" value="NZ_JBHSHD010000005.1"/>
</dbReference>
<evidence type="ECO:0000259" key="2">
    <source>
        <dbReference type="Pfam" id="PF01551"/>
    </source>
</evidence>
<proteinExistence type="predicted"/>
<dbReference type="GO" id="GO:0016787">
    <property type="term" value="F:hydrolase activity"/>
    <property type="evidence" value="ECO:0007669"/>
    <property type="project" value="UniProtKB-KW"/>
</dbReference>
<dbReference type="EC" id="3.4.-.-" evidence="3"/>
<feature type="domain" description="M23ase beta-sheet core" evidence="2">
    <location>
        <begin position="225"/>
        <end position="323"/>
    </location>
</feature>
<sequence>MPRPSLRILLAFLALVPLLASAQRDARQSFDLAVLSAPTPVDIDGRSRLVYELHLTNFAAEPLRLVRVEAIDDARPASLQALAGDALASALGRPGLDKGADRSVIAPGMRAVVYLDVAIGQTLPSALRHRVEFVAANGGSPSRVEGGQVAPKPPAALALGPPLRGGPWIAIYSAEWERGHRRVTYAVDGRVRIPGRHAIDWVRIDENGQSFAGDGQVKRNWFGYGADVLAVADATVAAVRDDVAEPSAVSAGNPRVAIGDASGNYVALALADGRHVVYEHLRPGSIRVRRGDRVRRGEAIAALGYTGESTGPHLHFHVADAGLPLAAEGLPYALEGGRTLGAYRSFDAYSQGGPWTPAAAAPTPARGFPVPFAVLEFPPAPR</sequence>
<keyword evidence="3" id="KW-0378">Hydrolase</keyword>
<evidence type="ECO:0000313" key="4">
    <source>
        <dbReference type="Proteomes" id="UP001595886"/>
    </source>
</evidence>
<dbReference type="PANTHER" id="PTHR21666:SF270">
    <property type="entry name" value="MUREIN HYDROLASE ACTIVATOR ENVC"/>
    <property type="match status" value="1"/>
</dbReference>
<name>A0ABV9QT95_9GAMM</name>
<dbReference type="Proteomes" id="UP001595886">
    <property type="component" value="Unassembled WGS sequence"/>
</dbReference>
<organism evidence="3 4">
    <name type="scientific">Dokdonella ginsengisoli</name>
    <dbReference type="NCBI Taxonomy" id="363846"/>
    <lineage>
        <taxon>Bacteria</taxon>
        <taxon>Pseudomonadati</taxon>
        <taxon>Pseudomonadota</taxon>
        <taxon>Gammaproteobacteria</taxon>
        <taxon>Lysobacterales</taxon>
        <taxon>Rhodanobacteraceae</taxon>
        <taxon>Dokdonella</taxon>
    </lineage>
</organism>
<dbReference type="InterPro" id="IPR050570">
    <property type="entry name" value="Cell_wall_metabolism_enzyme"/>
</dbReference>
<keyword evidence="4" id="KW-1185">Reference proteome</keyword>
<dbReference type="InterPro" id="IPR016047">
    <property type="entry name" value="M23ase_b-sheet_dom"/>
</dbReference>
<keyword evidence="1" id="KW-0732">Signal</keyword>
<evidence type="ECO:0000313" key="3">
    <source>
        <dbReference type="EMBL" id="MFC4819839.1"/>
    </source>
</evidence>
<dbReference type="PANTHER" id="PTHR21666">
    <property type="entry name" value="PEPTIDASE-RELATED"/>
    <property type="match status" value="1"/>
</dbReference>
<reference evidence="4" key="1">
    <citation type="journal article" date="2019" name="Int. J. Syst. Evol. Microbiol.">
        <title>The Global Catalogue of Microorganisms (GCM) 10K type strain sequencing project: providing services to taxonomists for standard genome sequencing and annotation.</title>
        <authorList>
            <consortium name="The Broad Institute Genomics Platform"/>
            <consortium name="The Broad Institute Genome Sequencing Center for Infectious Disease"/>
            <person name="Wu L."/>
            <person name="Ma J."/>
        </authorList>
    </citation>
    <scope>NUCLEOTIDE SEQUENCE [LARGE SCALE GENOMIC DNA]</scope>
    <source>
        <strain evidence="4">CCUG 30340</strain>
    </source>
</reference>
<protein>
    <submittedName>
        <fullName evidence="3">M23 family metallopeptidase</fullName>
        <ecNumber evidence="3">3.4.-.-</ecNumber>
    </submittedName>
</protein>
<feature type="chain" id="PRO_5045495994" evidence="1">
    <location>
        <begin position="23"/>
        <end position="382"/>
    </location>
</feature>
<dbReference type="InterPro" id="IPR011055">
    <property type="entry name" value="Dup_hybrid_motif"/>
</dbReference>